<gene>
    <name evidence="1" type="ORF">LCGC14_2976220</name>
</gene>
<accession>A0A0F8X7V5</accession>
<dbReference type="EMBL" id="LAZR01060655">
    <property type="protein sequence ID" value="KKK65232.1"/>
    <property type="molecule type" value="Genomic_DNA"/>
</dbReference>
<organism evidence="1">
    <name type="scientific">marine sediment metagenome</name>
    <dbReference type="NCBI Taxonomy" id="412755"/>
    <lineage>
        <taxon>unclassified sequences</taxon>
        <taxon>metagenomes</taxon>
        <taxon>ecological metagenomes</taxon>
    </lineage>
</organism>
<comment type="caution">
    <text evidence="1">The sequence shown here is derived from an EMBL/GenBank/DDBJ whole genome shotgun (WGS) entry which is preliminary data.</text>
</comment>
<sequence>MYLNILENSKVAKYYTPIDLDTKKSIRDCFAANDETGEYEVYCRDDKGDLILLYDDNSERCFPGTVKKFDLKTGNPIRNYDAHFKTETKRGNIRLVKDCEKDEFIRGLK</sequence>
<name>A0A0F8X7V5_9ZZZZ</name>
<dbReference type="AlphaFoldDB" id="A0A0F8X7V5"/>
<protein>
    <submittedName>
        <fullName evidence="1">Uncharacterized protein</fullName>
    </submittedName>
</protein>
<evidence type="ECO:0000313" key="1">
    <source>
        <dbReference type="EMBL" id="KKK65232.1"/>
    </source>
</evidence>
<proteinExistence type="predicted"/>
<reference evidence="1" key="1">
    <citation type="journal article" date="2015" name="Nature">
        <title>Complex archaea that bridge the gap between prokaryotes and eukaryotes.</title>
        <authorList>
            <person name="Spang A."/>
            <person name="Saw J.H."/>
            <person name="Jorgensen S.L."/>
            <person name="Zaremba-Niedzwiedzka K."/>
            <person name="Martijn J."/>
            <person name="Lind A.E."/>
            <person name="van Eijk R."/>
            <person name="Schleper C."/>
            <person name="Guy L."/>
            <person name="Ettema T.J."/>
        </authorList>
    </citation>
    <scope>NUCLEOTIDE SEQUENCE</scope>
</reference>